<gene>
    <name evidence="1" type="ORF">OKA104_LOCUS40061</name>
</gene>
<feature type="non-terminal residue" evidence="1">
    <location>
        <position position="1"/>
    </location>
</feature>
<accession>A0A820AZM7</accession>
<dbReference type="EMBL" id="CAJOAY010008325">
    <property type="protein sequence ID" value="CAF4184350.1"/>
    <property type="molecule type" value="Genomic_DNA"/>
</dbReference>
<proteinExistence type="predicted"/>
<evidence type="ECO:0000313" key="1">
    <source>
        <dbReference type="EMBL" id="CAF4184350.1"/>
    </source>
</evidence>
<reference evidence="1" key="1">
    <citation type="submission" date="2021-02" db="EMBL/GenBank/DDBJ databases">
        <authorList>
            <person name="Nowell W R."/>
        </authorList>
    </citation>
    <scope>NUCLEOTIDE SEQUENCE</scope>
</reference>
<dbReference type="AlphaFoldDB" id="A0A820AZM7"/>
<organism evidence="1 2">
    <name type="scientific">Adineta steineri</name>
    <dbReference type="NCBI Taxonomy" id="433720"/>
    <lineage>
        <taxon>Eukaryota</taxon>
        <taxon>Metazoa</taxon>
        <taxon>Spiralia</taxon>
        <taxon>Gnathifera</taxon>
        <taxon>Rotifera</taxon>
        <taxon>Eurotatoria</taxon>
        <taxon>Bdelloidea</taxon>
        <taxon>Adinetida</taxon>
        <taxon>Adinetidae</taxon>
        <taxon>Adineta</taxon>
    </lineage>
</organism>
<dbReference type="Proteomes" id="UP000663881">
    <property type="component" value="Unassembled WGS sequence"/>
</dbReference>
<protein>
    <submittedName>
        <fullName evidence="1">Uncharacterized protein</fullName>
    </submittedName>
</protein>
<sequence length="314" mass="37087">SIHAKIEPNDREKAKEAAKINLKMMIQIACEEVLSKKPTSREFRLWLIWNETMIQYYGKMLGLAICTDFRHDLPKCPRNPFFSWSTCSSTTADNAQNFQTLLNEFEHAFNILQEKTNRKSLYKHTTGLFCSLLSKLSQELYEQYKNKLANYYEYMFKTVTQQHENEFAKQLKETYKLCRRTFETNLVNDTNDLDDKFDIYNVTLRKAQAIAVEQELKRMYTKKVTDQWNDIANKTGPVYEKCETRLKTLKNQYLNLSVLFSKDSLSLNGIKYIKKKWTITVKPNYQPILSSSFRQSLFKDRNQIDRHSTLGCLM</sequence>
<comment type="caution">
    <text evidence="1">The sequence shown here is derived from an EMBL/GenBank/DDBJ whole genome shotgun (WGS) entry which is preliminary data.</text>
</comment>
<name>A0A820AZM7_9BILA</name>
<evidence type="ECO:0000313" key="2">
    <source>
        <dbReference type="Proteomes" id="UP000663881"/>
    </source>
</evidence>